<evidence type="ECO:0000313" key="3">
    <source>
        <dbReference type="Proteomes" id="UP000054567"/>
    </source>
</evidence>
<dbReference type="GO" id="GO:0006338">
    <property type="term" value="P:chromatin remodeling"/>
    <property type="evidence" value="ECO:0007669"/>
    <property type="project" value="InterPro"/>
</dbReference>
<dbReference type="Pfam" id="PF08193">
    <property type="entry name" value="INO80_Ies4"/>
    <property type="match status" value="1"/>
</dbReference>
<feature type="compositionally biased region" description="Polar residues" evidence="1">
    <location>
        <begin position="135"/>
        <end position="149"/>
    </location>
</feature>
<dbReference type="InterPro" id="IPR013175">
    <property type="entry name" value="INO80_su_Ies4"/>
</dbReference>
<organism evidence="2 3">
    <name type="scientific">Coccidioides posadasii RMSCC 3488</name>
    <dbReference type="NCBI Taxonomy" id="454284"/>
    <lineage>
        <taxon>Eukaryota</taxon>
        <taxon>Fungi</taxon>
        <taxon>Dikarya</taxon>
        <taxon>Ascomycota</taxon>
        <taxon>Pezizomycotina</taxon>
        <taxon>Eurotiomycetes</taxon>
        <taxon>Eurotiomycetidae</taxon>
        <taxon>Onygenales</taxon>
        <taxon>Onygenaceae</taxon>
        <taxon>Coccidioides</taxon>
    </lineage>
</organism>
<dbReference type="PANTHER" id="PTHR28061:SF1">
    <property type="entry name" value="INO80 COMPLEX SUBUNIT 4"/>
    <property type="match status" value="1"/>
</dbReference>
<dbReference type="VEuPathDB" id="FungiDB:CPAG_05735"/>
<reference evidence="3" key="3">
    <citation type="journal article" date="2010" name="Genome Res.">
        <title>Population genomic sequencing of Coccidioides fungi reveals recent hybridization and transposon control.</title>
        <authorList>
            <person name="Neafsey D.E."/>
            <person name="Barker B.M."/>
            <person name="Sharpton T.J."/>
            <person name="Stajich J.E."/>
            <person name="Park D.J."/>
            <person name="Whiston E."/>
            <person name="Hung C.-Y."/>
            <person name="McMahan C."/>
            <person name="White J."/>
            <person name="Sykes S."/>
            <person name="Heiman D."/>
            <person name="Young S."/>
            <person name="Zeng Q."/>
            <person name="Abouelleil A."/>
            <person name="Aftuck L."/>
            <person name="Bessette D."/>
            <person name="Brown A."/>
            <person name="FitzGerald M."/>
            <person name="Lui A."/>
            <person name="Macdonald J.P."/>
            <person name="Priest M."/>
            <person name="Orbach M.J."/>
            <person name="Galgiani J.N."/>
            <person name="Kirkland T.N."/>
            <person name="Cole G.T."/>
            <person name="Birren B.W."/>
            <person name="Henn M.R."/>
            <person name="Taylor J.W."/>
            <person name="Rounsley S.D."/>
        </authorList>
    </citation>
    <scope>NUCLEOTIDE SEQUENCE [LARGE SCALE GENOMIC DNA]</scope>
    <source>
        <strain evidence="3">RMSCC 3488</strain>
    </source>
</reference>
<feature type="compositionally biased region" description="Low complexity" evidence="1">
    <location>
        <begin position="207"/>
        <end position="234"/>
    </location>
</feature>
<sequence length="268" mass="27280">MPSPASTPSSTAGRSTKMNKKTKTIVLKLTSSLLNRFPGVATPGDDQEAKSKASSSSPTSSPTPVGPSAASVDNASEPRSSPPVAEAAATAESSKKKPGTPSKTGTKRAAGSDAGPKPRARPGPKKKARLDDGTVDSNGRSTGPTTTGTHKLGPKANQGAINAGLRALDRTGKPCRRWERKAFQLKSFTGTAWQVRSWRAPPRPKPADVTMTDANTAAATPADDTNANNKDNIASSAVASERSNAGETATPSFPGNAESSPAPVAAAA</sequence>
<feature type="region of interest" description="Disordered" evidence="1">
    <location>
        <begin position="1"/>
        <end position="168"/>
    </location>
</feature>
<feature type="compositionally biased region" description="Basic residues" evidence="1">
    <location>
        <begin position="118"/>
        <end position="128"/>
    </location>
</feature>
<evidence type="ECO:0008006" key="4">
    <source>
        <dbReference type="Google" id="ProtNLM"/>
    </source>
</evidence>
<feature type="compositionally biased region" description="Low complexity" evidence="1">
    <location>
        <begin position="1"/>
        <end position="12"/>
    </location>
</feature>
<feature type="compositionally biased region" description="Polar residues" evidence="1">
    <location>
        <begin position="235"/>
        <end position="253"/>
    </location>
</feature>
<accession>A0A0J6FKP2</accession>
<proteinExistence type="predicted"/>
<gene>
    <name evidence="2" type="ORF">CPAG_05735</name>
</gene>
<name>A0A0J6FKP2_COCPO</name>
<feature type="compositionally biased region" description="Low complexity" evidence="1">
    <location>
        <begin position="257"/>
        <end position="268"/>
    </location>
</feature>
<protein>
    <recommendedName>
        <fullName evidence="4">DUF1711 domain-containing protein</fullName>
    </recommendedName>
</protein>
<reference evidence="2 3" key="1">
    <citation type="submission" date="2007-06" db="EMBL/GenBank/DDBJ databases">
        <title>The Genome Sequence of Coccidioides posadasii RMSCC_3488.</title>
        <authorList>
            <consortium name="Coccidioides Genome Resources Consortium"/>
            <consortium name="The Broad Institute Genome Sequencing Platform"/>
            <person name="Henn M.R."/>
            <person name="Sykes S."/>
            <person name="Young S."/>
            <person name="Jaffe D."/>
            <person name="Berlin A."/>
            <person name="Alvarez P."/>
            <person name="Butler J."/>
            <person name="Gnerre S."/>
            <person name="Grabherr M."/>
            <person name="Mauceli E."/>
            <person name="Brockman W."/>
            <person name="Kodira C."/>
            <person name="Alvarado L."/>
            <person name="Zeng Q."/>
            <person name="Crawford M."/>
            <person name="Antoine C."/>
            <person name="Devon K."/>
            <person name="Galgiani J."/>
            <person name="Orsborn K."/>
            <person name="Lewis M.L."/>
            <person name="Nusbaum C."/>
            <person name="Galagan J."/>
            <person name="Birren B."/>
        </authorList>
    </citation>
    <scope>NUCLEOTIDE SEQUENCE [LARGE SCALE GENOMIC DNA]</scope>
    <source>
        <strain evidence="2 3">RMSCC 3488</strain>
    </source>
</reference>
<feature type="compositionally biased region" description="Low complexity" evidence="1">
    <location>
        <begin position="52"/>
        <end position="72"/>
    </location>
</feature>
<reference evidence="3" key="2">
    <citation type="journal article" date="2009" name="Genome Res.">
        <title>Comparative genomic analyses of the human fungal pathogens Coccidioides and their relatives.</title>
        <authorList>
            <person name="Sharpton T.J."/>
            <person name="Stajich J.E."/>
            <person name="Rounsley S.D."/>
            <person name="Gardner M.J."/>
            <person name="Wortman J.R."/>
            <person name="Jordar V.S."/>
            <person name="Maiti R."/>
            <person name="Kodira C.D."/>
            <person name="Neafsey D.E."/>
            <person name="Zeng Q."/>
            <person name="Hung C.-Y."/>
            <person name="McMahan C."/>
            <person name="Muszewska A."/>
            <person name="Grynberg M."/>
            <person name="Mandel M.A."/>
            <person name="Kellner E.M."/>
            <person name="Barker B.M."/>
            <person name="Galgiani J.N."/>
            <person name="Orbach M.J."/>
            <person name="Kirkland T.N."/>
            <person name="Cole G.T."/>
            <person name="Henn M.R."/>
            <person name="Birren B.W."/>
            <person name="Taylor J.W."/>
        </authorList>
    </citation>
    <scope>NUCLEOTIDE SEQUENCE [LARGE SCALE GENOMIC DNA]</scope>
    <source>
        <strain evidence="3">RMSCC 3488</strain>
    </source>
</reference>
<evidence type="ECO:0000256" key="1">
    <source>
        <dbReference type="SAM" id="MobiDB-lite"/>
    </source>
</evidence>
<dbReference type="GO" id="GO:0031011">
    <property type="term" value="C:Ino80 complex"/>
    <property type="evidence" value="ECO:0007669"/>
    <property type="project" value="InterPro"/>
</dbReference>
<dbReference type="AlphaFoldDB" id="A0A0J6FKP2"/>
<evidence type="ECO:0000313" key="2">
    <source>
        <dbReference type="EMBL" id="KMM69419.1"/>
    </source>
</evidence>
<dbReference type="PANTHER" id="PTHR28061">
    <property type="entry name" value="INO EIGHTY SUBUNIT 4"/>
    <property type="match status" value="1"/>
</dbReference>
<dbReference type="EMBL" id="DS268111">
    <property type="protein sequence ID" value="KMM69419.1"/>
    <property type="molecule type" value="Genomic_DNA"/>
</dbReference>
<feature type="region of interest" description="Disordered" evidence="1">
    <location>
        <begin position="196"/>
        <end position="268"/>
    </location>
</feature>
<dbReference type="Proteomes" id="UP000054567">
    <property type="component" value="Unassembled WGS sequence"/>
</dbReference>
<feature type="compositionally biased region" description="Low complexity" evidence="1">
    <location>
        <begin position="82"/>
        <end position="92"/>
    </location>
</feature>
<dbReference type="OrthoDB" id="4093188at2759"/>